<feature type="transmembrane region" description="Helical" evidence="4">
    <location>
        <begin position="71"/>
        <end position="91"/>
    </location>
</feature>
<accession>A0A813IVC8</accession>
<dbReference type="InterPro" id="IPR027038">
    <property type="entry name" value="RanGap"/>
</dbReference>
<dbReference type="GO" id="GO:0006913">
    <property type="term" value="P:nucleocytoplasmic transport"/>
    <property type="evidence" value="ECO:0007669"/>
    <property type="project" value="TreeGrafter"/>
</dbReference>
<keyword evidence="4" id="KW-0812">Transmembrane</keyword>
<evidence type="ECO:0000256" key="2">
    <source>
        <dbReference type="ARBA" id="ARBA00022614"/>
    </source>
</evidence>
<reference evidence="5" key="1">
    <citation type="submission" date="2021-02" db="EMBL/GenBank/DDBJ databases">
        <authorList>
            <person name="Dougan E. K."/>
            <person name="Rhodes N."/>
            <person name="Thang M."/>
            <person name="Chan C."/>
        </authorList>
    </citation>
    <scope>NUCLEOTIDE SEQUENCE</scope>
</reference>
<dbReference type="InterPro" id="IPR001611">
    <property type="entry name" value="Leu-rich_rpt"/>
</dbReference>
<evidence type="ECO:0000256" key="4">
    <source>
        <dbReference type="SAM" id="Phobius"/>
    </source>
</evidence>
<gene>
    <name evidence="5" type="ORF">PGLA2088_LOCUS12661</name>
</gene>
<keyword evidence="2" id="KW-0433">Leucine-rich repeat</keyword>
<dbReference type="GO" id="GO:0048471">
    <property type="term" value="C:perinuclear region of cytoplasm"/>
    <property type="evidence" value="ECO:0007669"/>
    <property type="project" value="TreeGrafter"/>
</dbReference>
<dbReference type="GO" id="GO:0005829">
    <property type="term" value="C:cytosol"/>
    <property type="evidence" value="ECO:0007669"/>
    <property type="project" value="TreeGrafter"/>
</dbReference>
<keyword evidence="4" id="KW-0472">Membrane</keyword>
<name>A0A813IVC8_POLGL</name>
<dbReference type="Proteomes" id="UP000626109">
    <property type="component" value="Unassembled WGS sequence"/>
</dbReference>
<dbReference type="AlphaFoldDB" id="A0A813IVC8"/>
<comment type="caution">
    <text evidence="5">The sequence shown here is derived from an EMBL/GenBank/DDBJ whole genome shotgun (WGS) entry which is preliminary data.</text>
</comment>
<dbReference type="PANTHER" id="PTHR24113">
    <property type="entry name" value="RAN GTPASE-ACTIVATING PROTEIN 1"/>
    <property type="match status" value="1"/>
</dbReference>
<dbReference type="PANTHER" id="PTHR24113:SF12">
    <property type="entry name" value="RAN GTPASE-ACTIVATING PROTEIN 1"/>
    <property type="match status" value="1"/>
</dbReference>
<dbReference type="GO" id="GO:0005096">
    <property type="term" value="F:GTPase activator activity"/>
    <property type="evidence" value="ECO:0007669"/>
    <property type="project" value="UniProtKB-KW"/>
</dbReference>
<dbReference type="Pfam" id="PF13516">
    <property type="entry name" value="LRR_6"/>
    <property type="match status" value="8"/>
</dbReference>
<dbReference type="InterPro" id="IPR032675">
    <property type="entry name" value="LRR_dom_sf"/>
</dbReference>
<feature type="transmembrane region" description="Helical" evidence="4">
    <location>
        <begin position="12"/>
        <end position="32"/>
    </location>
</feature>
<keyword evidence="3" id="KW-0677">Repeat</keyword>
<evidence type="ECO:0000256" key="3">
    <source>
        <dbReference type="ARBA" id="ARBA00022737"/>
    </source>
</evidence>
<evidence type="ECO:0000313" key="6">
    <source>
        <dbReference type="Proteomes" id="UP000626109"/>
    </source>
</evidence>
<dbReference type="GO" id="GO:0005634">
    <property type="term" value="C:nucleus"/>
    <property type="evidence" value="ECO:0007669"/>
    <property type="project" value="TreeGrafter"/>
</dbReference>
<evidence type="ECO:0000313" key="5">
    <source>
        <dbReference type="EMBL" id="CAE8657177.1"/>
    </source>
</evidence>
<sequence length="563" mass="58825">EHFFAHANPAWYSKFILSMYVVLGFGGVPYIASCQLVQDASVMMWIELGGLMYVIGIVFFLLDKRYPAMHVVWHIFVAIAAFLHFVAVWNLTNEVLREPTRSCTGTSLWGTGPFSDVPLDGSKGSPLGLEGASRLAAAIQEASGQLRLTTALLADCQLGDAGLGVLAPALLLAAARRTAASDVGQWHGIQRLDLGWNRIGLPGARSLAAFIGSGSVGALQVLDLDCNDLQDEGLSALASSLPHCRSLRELRLGGNRLGLQGAQSLAAALARCQEPGLQKLDVSRNYLGPAGAAALAEALAAEPPIGLRVLRLSVNRVRDAGVAAMFKIFQGSERGPLLEELDLGNNMIGDTGAAALAAALVAGKLGIRSLGLSRNKIAHIGAEVLSRAVSSGSCPLLQSIDLVGNDEIGSTAAGALASSLRSNLGGIVLFDPFQAALESARVGAYRIDLSGVPLHAEACKRLAEALRMPKARTAMLVLSRCSLGNAGAEEVATALRSRPTSAAHWLTELDLGWNGIGPQGGQALARLFGSPAGSRLETLELECNDLGNEGVSALIDALGRASR</sequence>
<dbReference type="SUPFAM" id="SSF52047">
    <property type="entry name" value="RNI-like"/>
    <property type="match status" value="2"/>
</dbReference>
<proteinExistence type="predicted"/>
<keyword evidence="1" id="KW-0343">GTPase activation</keyword>
<feature type="non-terminal residue" evidence="5">
    <location>
        <position position="563"/>
    </location>
</feature>
<dbReference type="GO" id="GO:0031267">
    <property type="term" value="F:small GTPase binding"/>
    <property type="evidence" value="ECO:0007669"/>
    <property type="project" value="TreeGrafter"/>
</dbReference>
<feature type="transmembrane region" description="Helical" evidence="4">
    <location>
        <begin position="44"/>
        <end position="62"/>
    </location>
</feature>
<dbReference type="Gene3D" id="3.80.10.10">
    <property type="entry name" value="Ribonuclease Inhibitor"/>
    <property type="match status" value="3"/>
</dbReference>
<feature type="non-terminal residue" evidence="5">
    <location>
        <position position="1"/>
    </location>
</feature>
<organism evidence="5 6">
    <name type="scientific">Polarella glacialis</name>
    <name type="common">Dinoflagellate</name>
    <dbReference type="NCBI Taxonomy" id="89957"/>
    <lineage>
        <taxon>Eukaryota</taxon>
        <taxon>Sar</taxon>
        <taxon>Alveolata</taxon>
        <taxon>Dinophyceae</taxon>
        <taxon>Suessiales</taxon>
        <taxon>Suessiaceae</taxon>
        <taxon>Polarella</taxon>
    </lineage>
</organism>
<keyword evidence="4" id="KW-1133">Transmembrane helix</keyword>
<evidence type="ECO:0000256" key="1">
    <source>
        <dbReference type="ARBA" id="ARBA00022468"/>
    </source>
</evidence>
<protein>
    <submittedName>
        <fullName evidence="5">Uncharacterized protein</fullName>
    </submittedName>
</protein>
<dbReference type="SMART" id="SM00368">
    <property type="entry name" value="LRR_RI"/>
    <property type="match status" value="11"/>
</dbReference>
<dbReference type="EMBL" id="CAJNNW010014980">
    <property type="protein sequence ID" value="CAE8657177.1"/>
    <property type="molecule type" value="Genomic_DNA"/>
</dbReference>